<evidence type="ECO:0000313" key="1">
    <source>
        <dbReference type="EMBL" id="MBB6014863.1"/>
    </source>
</evidence>
<dbReference type="RefSeq" id="WP_139401991.1">
    <property type="nucleotide sequence ID" value="NZ_JACHEW010000001.1"/>
</dbReference>
<dbReference type="EMBL" id="JACHEW010000001">
    <property type="protein sequence ID" value="MBB6014863.1"/>
    <property type="molecule type" value="Genomic_DNA"/>
</dbReference>
<organism evidence="2 3">
    <name type="scientific">Deinococcus radiopugnans ATCC 19172</name>
    <dbReference type="NCBI Taxonomy" id="585398"/>
    <lineage>
        <taxon>Bacteria</taxon>
        <taxon>Thermotogati</taxon>
        <taxon>Deinococcota</taxon>
        <taxon>Deinococci</taxon>
        <taxon>Deinococcales</taxon>
        <taxon>Deinococcaceae</taxon>
        <taxon>Deinococcus</taxon>
    </lineage>
</organism>
<dbReference type="EMBL" id="VDMO01000006">
    <property type="protein sequence ID" value="TNM71716.1"/>
    <property type="molecule type" value="Genomic_DNA"/>
</dbReference>
<dbReference type="InterPro" id="IPR007061">
    <property type="entry name" value="MST-like"/>
</dbReference>
<gene>
    <name evidence="2" type="ORF">FHR04_07145</name>
    <name evidence="1" type="ORF">HNQ04_000087</name>
</gene>
<keyword evidence="4" id="KW-1185">Reference proteome</keyword>
<protein>
    <submittedName>
        <fullName evidence="2">DUF664 domain-containing protein</fullName>
    </submittedName>
    <submittedName>
        <fullName evidence="1">Damage-inducible protein DinB</fullName>
    </submittedName>
</protein>
<dbReference type="Proteomes" id="UP000313988">
    <property type="component" value="Unassembled WGS sequence"/>
</dbReference>
<dbReference type="Gene3D" id="1.20.120.450">
    <property type="entry name" value="dinb family like domain"/>
    <property type="match status" value="1"/>
</dbReference>
<dbReference type="OrthoDB" id="117483at2"/>
<reference evidence="2 3" key="1">
    <citation type="submission" date="2019-06" db="EMBL/GenBank/DDBJ databases">
        <title>Genome sequence of Deinococcus radiopugnans ATCC 19172.</title>
        <authorList>
            <person name="Maclea K.S."/>
            <person name="Maynard C.R."/>
        </authorList>
    </citation>
    <scope>NUCLEOTIDE SEQUENCE [LARGE SCALE GENOMIC DNA]</scope>
    <source>
        <strain evidence="2 3">ATCC 19172</strain>
    </source>
</reference>
<name>A0A5C4Y8B7_9DEIO</name>
<sequence length="182" mass="20428">MSRATTLHSERAYRIEPESQYTPQIGALVEMMNYTRLTTLQAVEGLTTEQVDTVPEGFGNSIGMLLAHIAAVDRVYQMMSFEGRDFGEMDGAIMGGLSMGQQGTPPPTGQSLDTLLAELDAARKLTLDTFTTKDDDWLASRLPAPYDDMNQHWAWFHVMEDEVSHRGQIRILRKHVAPKKKE</sequence>
<dbReference type="Proteomes" id="UP000629870">
    <property type="component" value="Unassembled WGS sequence"/>
</dbReference>
<proteinExistence type="predicted"/>
<dbReference type="InterPro" id="IPR034660">
    <property type="entry name" value="DinB/YfiT-like"/>
</dbReference>
<dbReference type="Pfam" id="PF04978">
    <property type="entry name" value="MST"/>
    <property type="match status" value="1"/>
</dbReference>
<dbReference type="AlphaFoldDB" id="A0A5C4Y8B7"/>
<comment type="caution">
    <text evidence="2">The sequence shown here is derived from an EMBL/GenBank/DDBJ whole genome shotgun (WGS) entry which is preliminary data.</text>
</comment>
<evidence type="ECO:0000313" key="3">
    <source>
        <dbReference type="Proteomes" id="UP000313988"/>
    </source>
</evidence>
<reference evidence="1 4" key="2">
    <citation type="submission" date="2020-08" db="EMBL/GenBank/DDBJ databases">
        <title>Genomic Encyclopedia of Type Strains, Phase IV (KMG-IV): sequencing the most valuable type-strain genomes for metagenomic binning, comparative biology and taxonomic classification.</title>
        <authorList>
            <person name="Goeker M."/>
        </authorList>
    </citation>
    <scope>NUCLEOTIDE SEQUENCE [LARGE SCALE GENOMIC DNA]</scope>
    <source>
        <strain evidence="1 4">DSM 12027</strain>
    </source>
</reference>
<dbReference type="SUPFAM" id="SSF109854">
    <property type="entry name" value="DinB/YfiT-like putative metalloenzymes"/>
    <property type="match status" value="1"/>
</dbReference>
<evidence type="ECO:0000313" key="4">
    <source>
        <dbReference type="Proteomes" id="UP000629870"/>
    </source>
</evidence>
<evidence type="ECO:0000313" key="2">
    <source>
        <dbReference type="EMBL" id="TNM71716.1"/>
    </source>
</evidence>
<accession>A0A5C4Y8B7</accession>